<dbReference type="EMBL" id="RJVU01030833">
    <property type="protein sequence ID" value="ROL48358.1"/>
    <property type="molecule type" value="Genomic_DNA"/>
</dbReference>
<sequence length="123" mass="14732">RARKTQIMEAMEKDLDSLLQNDHTHDYDREWFEWKKEKERNRMELERKHLDFEMKKMEADEKRAEENRAFLLQMFQCFRPQSHHSPFSAPHCYHYTPPPQCPSAESMGFLSTATRLPAAPAAY</sequence>
<organism evidence="2 3">
    <name type="scientific">Anabarilius grahami</name>
    <name type="common">Kanglang fish</name>
    <name type="synonym">Barilius grahami</name>
    <dbReference type="NCBI Taxonomy" id="495550"/>
    <lineage>
        <taxon>Eukaryota</taxon>
        <taxon>Metazoa</taxon>
        <taxon>Chordata</taxon>
        <taxon>Craniata</taxon>
        <taxon>Vertebrata</taxon>
        <taxon>Euteleostomi</taxon>
        <taxon>Actinopterygii</taxon>
        <taxon>Neopterygii</taxon>
        <taxon>Teleostei</taxon>
        <taxon>Ostariophysi</taxon>
        <taxon>Cypriniformes</taxon>
        <taxon>Xenocyprididae</taxon>
        <taxon>Xenocypridinae</taxon>
        <taxon>Xenocypridinae incertae sedis</taxon>
        <taxon>Anabarilius</taxon>
    </lineage>
</organism>
<name>A0A3N0YRQ0_ANAGA</name>
<evidence type="ECO:0000313" key="2">
    <source>
        <dbReference type="EMBL" id="ROL48358.1"/>
    </source>
</evidence>
<feature type="non-terminal residue" evidence="2">
    <location>
        <position position="1"/>
    </location>
</feature>
<feature type="coiled-coil region" evidence="1">
    <location>
        <begin position="1"/>
        <end position="74"/>
    </location>
</feature>
<gene>
    <name evidence="2" type="ORF">DPX16_20711</name>
</gene>
<dbReference type="Proteomes" id="UP000281406">
    <property type="component" value="Unassembled WGS sequence"/>
</dbReference>
<reference evidence="2 3" key="1">
    <citation type="submission" date="2018-10" db="EMBL/GenBank/DDBJ databases">
        <title>Genome assembly for a Yunnan-Guizhou Plateau 3E fish, Anabarilius grahami (Regan), and its evolutionary and genetic applications.</title>
        <authorList>
            <person name="Jiang W."/>
        </authorList>
    </citation>
    <scope>NUCLEOTIDE SEQUENCE [LARGE SCALE GENOMIC DNA]</scope>
    <source>
        <strain evidence="2">AG-KIZ</strain>
        <tissue evidence="2">Muscle</tissue>
    </source>
</reference>
<accession>A0A3N0YRQ0</accession>
<keyword evidence="3" id="KW-1185">Reference proteome</keyword>
<evidence type="ECO:0000256" key="1">
    <source>
        <dbReference type="SAM" id="Coils"/>
    </source>
</evidence>
<protein>
    <submittedName>
        <fullName evidence="2">Uncharacterized protein</fullName>
    </submittedName>
</protein>
<proteinExistence type="predicted"/>
<dbReference type="AlphaFoldDB" id="A0A3N0YRQ0"/>
<comment type="caution">
    <text evidence="2">The sequence shown here is derived from an EMBL/GenBank/DDBJ whole genome shotgun (WGS) entry which is preliminary data.</text>
</comment>
<evidence type="ECO:0000313" key="3">
    <source>
        <dbReference type="Proteomes" id="UP000281406"/>
    </source>
</evidence>
<keyword evidence="1" id="KW-0175">Coiled coil</keyword>